<evidence type="ECO:0000256" key="8">
    <source>
        <dbReference type="PROSITE-ProRule" id="PRU01240"/>
    </source>
</evidence>
<feature type="active site" description="Charge relay system" evidence="7 8">
    <location>
        <position position="214"/>
    </location>
</feature>
<dbReference type="AlphaFoldDB" id="A0A9X8E444"/>
<keyword evidence="2 8" id="KW-0645">Protease</keyword>
<evidence type="ECO:0000256" key="10">
    <source>
        <dbReference type="SAM" id="MobiDB-lite"/>
    </source>
</evidence>
<dbReference type="InterPro" id="IPR036852">
    <property type="entry name" value="Peptidase_S8/S53_dom_sf"/>
</dbReference>
<dbReference type="InterPro" id="IPR000209">
    <property type="entry name" value="Peptidase_S8/S53_dom"/>
</dbReference>
<dbReference type="InterPro" id="IPR023828">
    <property type="entry name" value="Peptidase_S8_Ser-AS"/>
</dbReference>
<organism evidence="12 13">
    <name type="scientific">Aphanomyces astaci</name>
    <name type="common">Crayfish plague agent</name>
    <dbReference type="NCBI Taxonomy" id="112090"/>
    <lineage>
        <taxon>Eukaryota</taxon>
        <taxon>Sar</taxon>
        <taxon>Stramenopiles</taxon>
        <taxon>Oomycota</taxon>
        <taxon>Saprolegniomycetes</taxon>
        <taxon>Saprolegniales</taxon>
        <taxon>Verrucalvaceae</taxon>
        <taxon>Aphanomyces</taxon>
    </lineage>
</organism>
<comment type="similarity">
    <text evidence="1 8 9">Belongs to the peptidase S8 family.</text>
</comment>
<evidence type="ECO:0000256" key="9">
    <source>
        <dbReference type="RuleBase" id="RU003355"/>
    </source>
</evidence>
<gene>
    <name evidence="12" type="ORF">DYB28_009967</name>
</gene>
<dbReference type="GO" id="GO:0004252">
    <property type="term" value="F:serine-type endopeptidase activity"/>
    <property type="evidence" value="ECO:0007669"/>
    <property type="project" value="UniProtKB-UniRule"/>
</dbReference>
<evidence type="ECO:0000313" key="13">
    <source>
        <dbReference type="Proteomes" id="UP000275652"/>
    </source>
</evidence>
<dbReference type="InterPro" id="IPR023827">
    <property type="entry name" value="Peptidase_S8_Asp-AS"/>
</dbReference>
<proteinExistence type="inferred from homology"/>
<evidence type="ECO:0000259" key="11">
    <source>
        <dbReference type="Pfam" id="PF00082"/>
    </source>
</evidence>
<dbReference type="PROSITE" id="PS00138">
    <property type="entry name" value="SUBTILASE_SER"/>
    <property type="match status" value="1"/>
</dbReference>
<keyword evidence="4 8" id="KW-0720">Serine protease</keyword>
<evidence type="ECO:0000256" key="7">
    <source>
        <dbReference type="PIRSR" id="PIRSR615500-1"/>
    </source>
</evidence>
<evidence type="ECO:0000256" key="5">
    <source>
        <dbReference type="ARBA" id="ARBA00023529"/>
    </source>
</evidence>
<feature type="active site" description="Charge relay system" evidence="7 8">
    <location>
        <position position="421"/>
    </location>
</feature>
<evidence type="ECO:0000256" key="4">
    <source>
        <dbReference type="ARBA" id="ARBA00022825"/>
    </source>
</evidence>
<keyword evidence="3 8" id="KW-0378">Hydrolase</keyword>
<evidence type="ECO:0000256" key="1">
    <source>
        <dbReference type="ARBA" id="ARBA00011073"/>
    </source>
</evidence>
<evidence type="ECO:0000256" key="6">
    <source>
        <dbReference type="ARBA" id="ARBA00023619"/>
    </source>
</evidence>
<accession>A0A9X8E444</accession>
<dbReference type="Gene3D" id="3.40.50.200">
    <property type="entry name" value="Peptidase S8/S53 domain"/>
    <property type="match status" value="1"/>
</dbReference>
<dbReference type="PRINTS" id="PR00723">
    <property type="entry name" value="SUBTILISIN"/>
</dbReference>
<dbReference type="Proteomes" id="UP000275652">
    <property type="component" value="Unassembled WGS sequence"/>
</dbReference>
<evidence type="ECO:0000313" key="12">
    <source>
        <dbReference type="EMBL" id="RLO08668.1"/>
    </source>
</evidence>
<dbReference type="InterPro" id="IPR015500">
    <property type="entry name" value="Peptidase_S8_subtilisin-rel"/>
</dbReference>
<dbReference type="GO" id="GO:0006508">
    <property type="term" value="P:proteolysis"/>
    <property type="evidence" value="ECO:0007669"/>
    <property type="project" value="UniProtKB-KW"/>
</dbReference>
<feature type="region of interest" description="Disordered" evidence="10">
    <location>
        <begin position="382"/>
        <end position="404"/>
    </location>
</feature>
<reference evidence="12 13" key="1">
    <citation type="journal article" date="2018" name="J. Invertebr. Pathol.">
        <title>New genotyping method for the causative agent of crayfish plague (Aphanomyces astaci) based on whole genome data.</title>
        <authorList>
            <person name="Minardi D."/>
            <person name="Studholme D.J."/>
            <person name="van der Giezen M."/>
            <person name="Pretto T."/>
            <person name="Oidtmann B."/>
        </authorList>
    </citation>
    <scope>NUCLEOTIDE SEQUENCE [LARGE SCALE GENOMIC DNA]</scope>
    <source>
        <strain evidence="12 13">KB13</strain>
    </source>
</reference>
<dbReference type="SUPFAM" id="SSF52743">
    <property type="entry name" value="Subtilisin-like"/>
    <property type="match status" value="1"/>
</dbReference>
<comment type="caution">
    <text evidence="12">The sequence shown here is derived from an EMBL/GenBank/DDBJ whole genome shotgun (WGS) entry which is preliminary data.</text>
</comment>
<dbReference type="EC" id="3.4.21.62" evidence="6"/>
<dbReference type="InterPro" id="IPR051048">
    <property type="entry name" value="Peptidase_S8/S53_subtilisin"/>
</dbReference>
<evidence type="ECO:0000256" key="3">
    <source>
        <dbReference type="ARBA" id="ARBA00022801"/>
    </source>
</evidence>
<dbReference type="Pfam" id="PF00082">
    <property type="entry name" value="Peptidase_S8"/>
    <property type="match status" value="1"/>
</dbReference>
<sequence length="632" mass="68897">MSVSLSDHDNLLSFQFASNCIMVKPTFIAAFAALATAKIALSVHYHLESNEDVDVVVEFKGGNQRALETARLERASFKDRGSGIDHVRSLLESNMETSQRAAIELLSLQPKSFTTRVESFYINGNMHVYGANRIVLDELAKLDNVAHIRQPLTAQLSLVGFDDDDTDVGVAQGWADNNATSTRAANEWGVNLINAPGVWANGNRGEGVVVGIIDTGVLHTHNDLKGNWRSTYGWFDATEKSPTPFDRDGHGTHVAGSAVGQNGIGVAPGATWIACRGCSTTSYCPEAALLSCAQWMLCPTDATGKNPKCELAPHVINNSWGYKLSTRAFQAAVDAWRAADIIPVFANGNSGRTCSTTGTPADYKNVIGVGNLGTDDKLALASSRGPTADGRIKPDVSAPGNRVRSAWHTGNSAYNTISGTSMASPHVAGAIALYLSANKGAKYDQVYKAFTTTVDTKTLTPYNENCGGVSDSKYPNNNYGSMDPRHQYPPSVPFFPYDVVPISVETQHIRSVDPRHQYPPSVPFFPYDVVPIAVQTQHVRSMDPRHQYPPSVPFFPYDVVAIAIETQHVRSVDPRHQYPPSVPFFPDDVVPRYTPSVPYFAFDALPAVHLQWLHWLLFCIDEHLFASRVESS</sequence>
<dbReference type="PROSITE" id="PS00137">
    <property type="entry name" value="SUBTILASE_HIS"/>
    <property type="match status" value="1"/>
</dbReference>
<name>A0A9X8E444_APHAT</name>
<dbReference type="InterPro" id="IPR022398">
    <property type="entry name" value="Peptidase_S8_His-AS"/>
</dbReference>
<feature type="domain" description="Peptidase S8/S53" evidence="11">
    <location>
        <begin position="205"/>
        <end position="457"/>
    </location>
</feature>
<dbReference type="PROSITE" id="PS51892">
    <property type="entry name" value="SUBTILASE"/>
    <property type="match status" value="1"/>
</dbReference>
<dbReference type="PANTHER" id="PTHR43399">
    <property type="entry name" value="SUBTILISIN-RELATED"/>
    <property type="match status" value="1"/>
</dbReference>
<dbReference type="PANTHER" id="PTHR43399:SF4">
    <property type="entry name" value="CELL WALL-ASSOCIATED PROTEASE"/>
    <property type="match status" value="1"/>
</dbReference>
<dbReference type="PROSITE" id="PS00136">
    <property type="entry name" value="SUBTILASE_ASP"/>
    <property type="match status" value="1"/>
</dbReference>
<protein>
    <recommendedName>
        <fullName evidence="6">subtilisin</fullName>
        <ecNumber evidence="6">3.4.21.62</ecNumber>
    </recommendedName>
</protein>
<dbReference type="EMBL" id="QUTI01021281">
    <property type="protein sequence ID" value="RLO08668.1"/>
    <property type="molecule type" value="Genomic_DNA"/>
</dbReference>
<comment type="catalytic activity">
    <reaction evidence="5">
        <text>Hydrolysis of proteins with broad specificity for peptide bonds, and a preference for a large uncharged residue in P1. Hydrolyzes peptide amides.</text>
        <dbReference type="EC" id="3.4.21.62"/>
    </reaction>
</comment>
<evidence type="ECO:0000256" key="2">
    <source>
        <dbReference type="ARBA" id="ARBA00022670"/>
    </source>
</evidence>
<feature type="active site" description="Charge relay system" evidence="7 8">
    <location>
        <position position="250"/>
    </location>
</feature>